<protein>
    <submittedName>
        <fullName evidence="2">Uncharacterized protein</fullName>
    </submittedName>
</protein>
<keyword evidence="3" id="KW-1185">Reference proteome</keyword>
<evidence type="ECO:0000256" key="1">
    <source>
        <dbReference type="SAM" id="MobiDB-lite"/>
    </source>
</evidence>
<proteinExistence type="predicted"/>
<evidence type="ECO:0000313" key="3">
    <source>
        <dbReference type="Proteomes" id="UP001157126"/>
    </source>
</evidence>
<comment type="caution">
    <text evidence="2">The sequence shown here is derived from an EMBL/GenBank/DDBJ whole genome shotgun (WGS) entry which is preliminary data.</text>
</comment>
<feature type="region of interest" description="Disordered" evidence="1">
    <location>
        <begin position="1"/>
        <end position="92"/>
    </location>
</feature>
<evidence type="ECO:0000313" key="2">
    <source>
        <dbReference type="EMBL" id="GMA41274.1"/>
    </source>
</evidence>
<dbReference type="EMBL" id="BSUO01000001">
    <property type="protein sequence ID" value="GMA41274.1"/>
    <property type="molecule type" value="Genomic_DNA"/>
</dbReference>
<name>A0ABQ6ITJ9_9MICO</name>
<gene>
    <name evidence="2" type="ORF">GCM10025883_33190</name>
</gene>
<feature type="compositionally biased region" description="Basic residues" evidence="1">
    <location>
        <begin position="81"/>
        <end position="92"/>
    </location>
</feature>
<feature type="compositionally biased region" description="Low complexity" evidence="1">
    <location>
        <begin position="39"/>
        <end position="58"/>
    </location>
</feature>
<reference evidence="3" key="1">
    <citation type="journal article" date="2019" name="Int. J. Syst. Evol. Microbiol.">
        <title>The Global Catalogue of Microorganisms (GCM) 10K type strain sequencing project: providing services to taxonomists for standard genome sequencing and annotation.</title>
        <authorList>
            <consortium name="The Broad Institute Genomics Platform"/>
            <consortium name="The Broad Institute Genome Sequencing Center for Infectious Disease"/>
            <person name="Wu L."/>
            <person name="Ma J."/>
        </authorList>
    </citation>
    <scope>NUCLEOTIDE SEQUENCE [LARGE SCALE GENOMIC DNA]</scope>
    <source>
        <strain evidence="3">NBRC 113072</strain>
    </source>
</reference>
<organism evidence="2 3">
    <name type="scientific">Mobilicoccus caccae</name>
    <dbReference type="NCBI Taxonomy" id="1859295"/>
    <lineage>
        <taxon>Bacteria</taxon>
        <taxon>Bacillati</taxon>
        <taxon>Actinomycetota</taxon>
        <taxon>Actinomycetes</taxon>
        <taxon>Micrococcales</taxon>
        <taxon>Dermatophilaceae</taxon>
        <taxon>Mobilicoccus</taxon>
    </lineage>
</organism>
<dbReference type="Proteomes" id="UP001157126">
    <property type="component" value="Unassembled WGS sequence"/>
</dbReference>
<accession>A0ABQ6ITJ9</accession>
<sequence>MPRTRATVPPDTPGTTSADPIANPRASWAGIDRGEVENSGAGRRCSAVRASASSVRGVEGLGCGVGSGTYPRLPGAGGGGRIRRRVRAAAAS</sequence>